<dbReference type="GO" id="GO:0008270">
    <property type="term" value="F:zinc ion binding"/>
    <property type="evidence" value="ECO:0007669"/>
    <property type="project" value="UniProtKB-KW"/>
</dbReference>
<dbReference type="InterPro" id="IPR001878">
    <property type="entry name" value="Znf_CCHC"/>
</dbReference>
<accession>A0A9N9MZ52</accession>
<protein>
    <recommendedName>
        <fullName evidence="2">CCHC-type domain-containing protein</fullName>
    </recommendedName>
</protein>
<keyword evidence="1" id="KW-0863">Zinc-finger</keyword>
<gene>
    <name evidence="3" type="ORF">CEUTPL_LOCUS14030</name>
</gene>
<proteinExistence type="predicted"/>
<dbReference type="AlphaFoldDB" id="A0A9N9MZ52"/>
<evidence type="ECO:0000313" key="3">
    <source>
        <dbReference type="EMBL" id="CAG9773642.1"/>
    </source>
</evidence>
<dbReference type="Pfam" id="PF00098">
    <property type="entry name" value="zf-CCHC"/>
    <property type="match status" value="1"/>
</dbReference>
<evidence type="ECO:0000313" key="4">
    <source>
        <dbReference type="Proteomes" id="UP001152799"/>
    </source>
</evidence>
<dbReference type="EMBL" id="OU892285">
    <property type="protein sequence ID" value="CAG9773642.1"/>
    <property type="molecule type" value="Genomic_DNA"/>
</dbReference>
<dbReference type="SUPFAM" id="SSF57756">
    <property type="entry name" value="Retrovirus zinc finger-like domains"/>
    <property type="match status" value="1"/>
</dbReference>
<feature type="domain" description="CCHC-type" evidence="2">
    <location>
        <begin position="359"/>
        <end position="374"/>
    </location>
</feature>
<keyword evidence="1" id="KW-0479">Metal-binding</keyword>
<reference evidence="3" key="1">
    <citation type="submission" date="2022-01" db="EMBL/GenBank/DDBJ databases">
        <authorList>
            <person name="King R."/>
        </authorList>
    </citation>
    <scope>NUCLEOTIDE SEQUENCE</scope>
</reference>
<evidence type="ECO:0000259" key="2">
    <source>
        <dbReference type="PROSITE" id="PS50158"/>
    </source>
</evidence>
<dbReference type="Proteomes" id="UP001152799">
    <property type="component" value="Chromosome 9"/>
</dbReference>
<keyword evidence="4" id="KW-1185">Reference proteome</keyword>
<organism evidence="3 4">
    <name type="scientific">Ceutorhynchus assimilis</name>
    <name type="common">cabbage seed weevil</name>
    <dbReference type="NCBI Taxonomy" id="467358"/>
    <lineage>
        <taxon>Eukaryota</taxon>
        <taxon>Metazoa</taxon>
        <taxon>Ecdysozoa</taxon>
        <taxon>Arthropoda</taxon>
        <taxon>Hexapoda</taxon>
        <taxon>Insecta</taxon>
        <taxon>Pterygota</taxon>
        <taxon>Neoptera</taxon>
        <taxon>Endopterygota</taxon>
        <taxon>Coleoptera</taxon>
        <taxon>Polyphaga</taxon>
        <taxon>Cucujiformia</taxon>
        <taxon>Curculionidae</taxon>
        <taxon>Ceutorhynchinae</taxon>
        <taxon>Ceutorhynchus</taxon>
    </lineage>
</organism>
<dbReference type="GO" id="GO:0003676">
    <property type="term" value="F:nucleic acid binding"/>
    <property type="evidence" value="ECO:0007669"/>
    <property type="project" value="InterPro"/>
</dbReference>
<dbReference type="Gene3D" id="4.10.60.10">
    <property type="entry name" value="Zinc finger, CCHC-type"/>
    <property type="match status" value="1"/>
</dbReference>
<dbReference type="SMART" id="SM00343">
    <property type="entry name" value="ZnF_C2HC"/>
    <property type="match status" value="2"/>
</dbReference>
<evidence type="ECO:0000256" key="1">
    <source>
        <dbReference type="PROSITE-ProRule" id="PRU00047"/>
    </source>
</evidence>
<dbReference type="InterPro" id="IPR036875">
    <property type="entry name" value="Znf_CCHC_sf"/>
</dbReference>
<dbReference type="OrthoDB" id="6777962at2759"/>
<name>A0A9N9MZ52_9CUCU</name>
<sequence length="429" mass="48819">MAAQKEKWPRQGYQNTDVVIGNPLKTGNETVKVVLVEPNDLDMEQGIQQMYKTRFPGIEDLKNDLEVLEQTTKMKTNGQNKEIKQKVVKITLGPTEEDMWNKLKRLKQETENDQVVAINHAEGTTLECLRKMTEAIFHKSTTKVNIYTTNRKTLEEGQLATKMREANKPERNSYALVVEEAGKDAKTLMRDIKGKLTKTAGSEKILSIRNTKEGKLLITLEKDEKTAHNFDEAIKSISENVKTRVLGATVQDKETFHIRGMDSLTTKEEVLEAIEEKTGKLTEHSFKLSELRPQANGTQAVTLTVEKKLAEKLTADKYIKIGLVRCYIEKNVTVERCRKCWSHNHITSNCTGPDRTKACYKCGKEGHQAKDCQEEESCPICQTNGHRAGTGKCLAFKKSEVRILINTIVLTEELFDDRYEVFRRDRVSH</sequence>
<keyword evidence="1" id="KW-0862">Zinc</keyword>
<dbReference type="PROSITE" id="PS50158">
    <property type="entry name" value="ZF_CCHC"/>
    <property type="match status" value="1"/>
</dbReference>